<dbReference type="EMBL" id="LTAN01000008">
    <property type="protein sequence ID" value="OBR05543.1"/>
    <property type="molecule type" value="Genomic_DNA"/>
</dbReference>
<protein>
    <recommendedName>
        <fullName evidence="2">N-acetyltransferase ESCO zinc-finger domain-containing protein</fullName>
    </recommendedName>
</protein>
<feature type="compositionally biased region" description="Basic residues" evidence="1">
    <location>
        <begin position="292"/>
        <end position="301"/>
    </location>
</feature>
<name>A0A1B7Y0M7_COLHI</name>
<feature type="region of interest" description="Disordered" evidence="1">
    <location>
        <begin position="224"/>
        <end position="335"/>
    </location>
</feature>
<gene>
    <name evidence="3" type="ORF">CH63R_12246</name>
</gene>
<feature type="compositionally biased region" description="Basic and acidic residues" evidence="1">
    <location>
        <begin position="141"/>
        <end position="155"/>
    </location>
</feature>
<comment type="caution">
    <text evidence="3">The sequence shown here is derived from an EMBL/GenBank/DDBJ whole genome shotgun (WGS) entry which is preliminary data.</text>
</comment>
<feature type="compositionally biased region" description="Pro residues" evidence="1">
    <location>
        <begin position="195"/>
        <end position="207"/>
    </location>
</feature>
<dbReference type="KEGG" id="chig:CH63R_12246"/>
<proteinExistence type="predicted"/>
<dbReference type="RefSeq" id="XP_018154061.1">
    <property type="nucleotide sequence ID" value="XM_018307220.1"/>
</dbReference>
<dbReference type="VEuPathDB" id="FungiDB:CH63R_12246"/>
<dbReference type="GeneID" id="28871327"/>
<evidence type="ECO:0000259" key="2">
    <source>
        <dbReference type="Pfam" id="PF13878"/>
    </source>
</evidence>
<evidence type="ECO:0000256" key="1">
    <source>
        <dbReference type="SAM" id="MobiDB-lite"/>
    </source>
</evidence>
<feature type="region of interest" description="Disordered" evidence="1">
    <location>
        <begin position="141"/>
        <end position="212"/>
    </location>
</feature>
<keyword evidence="4" id="KW-1185">Reference proteome</keyword>
<organism evidence="3 4">
    <name type="scientific">Colletotrichum higginsianum (strain IMI 349063)</name>
    <name type="common">Crucifer anthracnose fungus</name>
    <dbReference type="NCBI Taxonomy" id="759273"/>
    <lineage>
        <taxon>Eukaryota</taxon>
        <taxon>Fungi</taxon>
        <taxon>Dikarya</taxon>
        <taxon>Ascomycota</taxon>
        <taxon>Pezizomycotina</taxon>
        <taxon>Sordariomycetes</taxon>
        <taxon>Hypocreomycetidae</taxon>
        <taxon>Glomerellales</taxon>
        <taxon>Glomerellaceae</taxon>
        <taxon>Colletotrichum</taxon>
        <taxon>Colletotrichum destructivum species complex</taxon>
    </lineage>
</organism>
<dbReference type="AlphaFoldDB" id="A0A1B7Y0M7"/>
<sequence>MTRVNLCNAPRTRLVPRHDSRGALLWWGLPSQRNGPLVFRSTKATRHHNYNRGQRTLFDFCLLVSVRNCVVFLFGLSKCFSHVRPTLLSSISLISRAPSNNTTTRVASHPHPQAALAAQEHHRLRPILFTGVMDPVEDAKLSPKRELLRPTSDKRRTLRTYSKRLRLTEDESGSGPLMKKRKVDKEPATRTPDLPRLPPAQPAPPSSNIPKSSILSYFKPCRSSSATESSDLLSESDKLINTPPSPPPVSRKTKEPRRLRLRPSTPIYPSSDTTEDSTDHNEEYRDIDRPGLRKGLRSRTRSTRERWDTANVDGLGDEEEPKSSPVPKKPQVRSKPVATVQTTINLSSKPTFMECKTCRIVYNPLHPADVKYHSQRHAVFLRGRAKA</sequence>
<reference evidence="4" key="1">
    <citation type="journal article" date="2017" name="BMC Genomics">
        <title>Gapless genome assembly of Colletotrichum higginsianum reveals chromosome structure and association of transposable elements with secondary metabolite gene clusters.</title>
        <authorList>
            <person name="Dallery J.-F."/>
            <person name="Lapalu N."/>
            <person name="Zampounis A."/>
            <person name="Pigne S."/>
            <person name="Luyten I."/>
            <person name="Amselem J."/>
            <person name="Wittenberg A.H.J."/>
            <person name="Zhou S."/>
            <person name="de Queiroz M.V."/>
            <person name="Robin G.P."/>
            <person name="Auger A."/>
            <person name="Hainaut M."/>
            <person name="Henrissat B."/>
            <person name="Kim K.-T."/>
            <person name="Lee Y.-H."/>
            <person name="Lespinet O."/>
            <person name="Schwartz D.C."/>
            <person name="Thon M.R."/>
            <person name="O'Connell R.J."/>
        </authorList>
    </citation>
    <scope>NUCLEOTIDE SEQUENCE [LARGE SCALE GENOMIC DNA]</scope>
    <source>
        <strain evidence="4">IMI 349063</strain>
    </source>
</reference>
<feature type="compositionally biased region" description="Low complexity" evidence="1">
    <location>
        <begin position="224"/>
        <end position="233"/>
    </location>
</feature>
<dbReference type="InterPro" id="IPR028005">
    <property type="entry name" value="AcTrfase_ESCO_Znf_dom"/>
</dbReference>
<dbReference type="Pfam" id="PF13878">
    <property type="entry name" value="zf-C2H2_3"/>
    <property type="match status" value="1"/>
</dbReference>
<feature type="domain" description="N-acetyltransferase ESCO zinc-finger" evidence="2">
    <location>
        <begin position="341"/>
        <end position="378"/>
    </location>
</feature>
<accession>A0A1B7Y0M7</accession>
<evidence type="ECO:0000313" key="3">
    <source>
        <dbReference type="EMBL" id="OBR05543.1"/>
    </source>
</evidence>
<evidence type="ECO:0000313" key="4">
    <source>
        <dbReference type="Proteomes" id="UP000092177"/>
    </source>
</evidence>
<feature type="compositionally biased region" description="Basic and acidic residues" evidence="1">
    <location>
        <begin position="277"/>
        <end position="291"/>
    </location>
</feature>
<feature type="compositionally biased region" description="Basic residues" evidence="1">
    <location>
        <begin position="156"/>
        <end position="165"/>
    </location>
</feature>
<dbReference type="Proteomes" id="UP000092177">
    <property type="component" value="Chromosome 8"/>
</dbReference>
<dbReference type="OrthoDB" id="19981at2759"/>